<gene>
    <name evidence="2" type="ORF">MUB46_05065</name>
</gene>
<evidence type="ECO:0000313" key="3">
    <source>
        <dbReference type="Proteomes" id="UP001320898"/>
    </source>
</evidence>
<accession>A0AAW5QSZ4</accession>
<dbReference type="RefSeq" id="WP_261614794.1">
    <property type="nucleotide sequence ID" value="NZ_JALIDZ010000002.1"/>
</dbReference>
<dbReference type="AlphaFoldDB" id="A0AAW5QSZ4"/>
<organism evidence="2 3">
    <name type="scientific">Microbaculum marinisediminis</name>
    <dbReference type="NCBI Taxonomy" id="2931392"/>
    <lineage>
        <taxon>Bacteria</taxon>
        <taxon>Pseudomonadati</taxon>
        <taxon>Pseudomonadota</taxon>
        <taxon>Alphaproteobacteria</taxon>
        <taxon>Hyphomicrobiales</taxon>
        <taxon>Tepidamorphaceae</taxon>
        <taxon>Microbaculum</taxon>
    </lineage>
</organism>
<evidence type="ECO:0000313" key="2">
    <source>
        <dbReference type="EMBL" id="MCT8971226.1"/>
    </source>
</evidence>
<evidence type="ECO:0000256" key="1">
    <source>
        <dbReference type="SAM" id="MobiDB-lite"/>
    </source>
</evidence>
<protein>
    <recommendedName>
        <fullName evidence="4">Helix-turn-helix domain-containing protein</fullName>
    </recommendedName>
</protein>
<sequence length="189" mass="19389">MPTGHTVTRDDRALMRALYEGEPEMTVVEIARTIGVNRATVFDYARQNGWVRAKRGPGPKAAGPAIEPSNRRAVLNTLWLAATRQVLALAATGGAASKGGGGEGGDNGSGASGASDAHGTPGATVDAQALMAAVRTVEKLIDMDNADARGAAAAAAATAAPADEGPVDIDDFRNEIARRIENIVRGDDD</sequence>
<feature type="compositionally biased region" description="Gly residues" evidence="1">
    <location>
        <begin position="96"/>
        <end position="111"/>
    </location>
</feature>
<keyword evidence="3" id="KW-1185">Reference proteome</keyword>
<dbReference type="Proteomes" id="UP001320898">
    <property type="component" value="Unassembled WGS sequence"/>
</dbReference>
<evidence type="ECO:0008006" key="4">
    <source>
        <dbReference type="Google" id="ProtNLM"/>
    </source>
</evidence>
<feature type="region of interest" description="Disordered" evidence="1">
    <location>
        <begin position="94"/>
        <end position="122"/>
    </location>
</feature>
<dbReference type="EMBL" id="JALIDZ010000002">
    <property type="protein sequence ID" value="MCT8971226.1"/>
    <property type="molecule type" value="Genomic_DNA"/>
</dbReference>
<comment type="caution">
    <text evidence="2">The sequence shown here is derived from an EMBL/GenBank/DDBJ whole genome shotgun (WGS) entry which is preliminary data.</text>
</comment>
<proteinExistence type="predicted"/>
<name>A0AAW5QSZ4_9HYPH</name>
<reference evidence="2 3" key="1">
    <citation type="submission" date="2022-04" db="EMBL/GenBank/DDBJ databases">
        <authorList>
            <person name="Ye Y.-Q."/>
            <person name="Du Z.-J."/>
        </authorList>
    </citation>
    <scope>NUCLEOTIDE SEQUENCE [LARGE SCALE GENOMIC DNA]</scope>
    <source>
        <strain evidence="2 3">A6E488</strain>
    </source>
</reference>